<dbReference type="PANTHER" id="PTHR36847">
    <property type="entry name" value="AMIDOLIGASE ENZYME"/>
    <property type="match status" value="1"/>
</dbReference>
<evidence type="ECO:0000313" key="1">
    <source>
        <dbReference type="EMBL" id="KAK7757766.1"/>
    </source>
</evidence>
<dbReference type="EMBL" id="JAKJXP020000001">
    <property type="protein sequence ID" value="KAK7757766.1"/>
    <property type="molecule type" value="Genomic_DNA"/>
</dbReference>
<dbReference type="InterPro" id="IPR022025">
    <property type="entry name" value="Amidoligase_2"/>
</dbReference>
<reference evidence="1 2" key="1">
    <citation type="submission" date="2024-02" db="EMBL/GenBank/DDBJ databases">
        <title>De novo assembly and annotation of 12 fungi associated with fruit tree decline syndrome in Ontario, Canada.</title>
        <authorList>
            <person name="Sulman M."/>
            <person name="Ellouze W."/>
            <person name="Ilyukhin E."/>
        </authorList>
    </citation>
    <scope>NUCLEOTIDE SEQUENCE [LARGE SCALE GENOMIC DNA]</scope>
    <source>
        <strain evidence="1 2">M11/M66-122</strain>
    </source>
</reference>
<dbReference type="AlphaFoldDB" id="A0AAN9V1D2"/>
<accession>A0AAN9V1D2</accession>
<name>A0AAN9V1D2_9PEZI</name>
<comment type="caution">
    <text evidence="1">The sequence shown here is derived from an EMBL/GenBank/DDBJ whole genome shotgun (WGS) entry which is preliminary data.</text>
</comment>
<dbReference type="Proteomes" id="UP001320420">
    <property type="component" value="Unassembled WGS sequence"/>
</dbReference>
<gene>
    <name evidence="1" type="ORF">SLS62_000144</name>
</gene>
<sequence>MAEPYNEREILESLTFGVEFEFLVDARVALGEDDEFSQRVLENRHLDPPGVARTVAPVVKMYLERLGLSCPVSVSNKIMYGTYENDVERDEDERQYRHWIVKGIEVVSPVLPNTQDALDEVAKVAEALRDGDGDLGACVSFNQNCAFQVHVGRRSNLDFPLPVLQKLTSLLWMGAEELLDLVHPKFRIGGHWCKSLRADCSLARKLERDGNNGYDDDDAGTEEEEDWVDHCRGARDDGDGDNDERAALASPTDVAALRAIWQAQTTSELFALVGNGAESMAYDFIYLVTEPSSRPQDKGFKRTIEFREADGDLRNAGGDIICDPGYAAAWAAVATALVAFSARADKAELGRVIRETGASLRELEEKQREGIFAAAACRGEIVGRFLDSIGAPLEAADVMSARAVTSR</sequence>
<keyword evidence="2" id="KW-1185">Reference proteome</keyword>
<proteinExistence type="predicted"/>
<evidence type="ECO:0000313" key="2">
    <source>
        <dbReference type="Proteomes" id="UP001320420"/>
    </source>
</evidence>
<dbReference type="PANTHER" id="PTHR36847:SF1">
    <property type="entry name" value="AMIDOLIGASE ENZYME"/>
    <property type="match status" value="1"/>
</dbReference>
<protein>
    <submittedName>
        <fullName evidence="1">Uncharacterized protein</fullName>
    </submittedName>
</protein>
<dbReference type="Pfam" id="PF12224">
    <property type="entry name" value="Amidoligase_2"/>
    <property type="match status" value="1"/>
</dbReference>
<organism evidence="1 2">
    <name type="scientific">Diatrype stigma</name>
    <dbReference type="NCBI Taxonomy" id="117547"/>
    <lineage>
        <taxon>Eukaryota</taxon>
        <taxon>Fungi</taxon>
        <taxon>Dikarya</taxon>
        <taxon>Ascomycota</taxon>
        <taxon>Pezizomycotina</taxon>
        <taxon>Sordariomycetes</taxon>
        <taxon>Xylariomycetidae</taxon>
        <taxon>Xylariales</taxon>
        <taxon>Diatrypaceae</taxon>
        <taxon>Diatrype</taxon>
    </lineage>
</organism>